<protein>
    <recommendedName>
        <fullName evidence="6">MmgE/PrpD family protein</fullName>
    </recommendedName>
</protein>
<dbReference type="AlphaFoldDB" id="A0A0D2FD26"/>
<name>A0A0D2FD26_9EURO</name>
<proteinExistence type="inferred from homology"/>
<sequence length="462" mass="49589">MASNGDLKHPPSLTRLATRRLRQIATEELHPELYDKAVYCIIDWLGAVHSGLTLPWKDALIKYAKLNRGTPEAFAWGINQDVSTETAAFVNATLAHSAIRDDMHLGACSHIGSIVISAALALAQRQQWSGETLLRAIIAGYEMAALLGTAIRSRGTFNAHFRPSGLIGAFGAAAAAIAAENPEETVAVNALGFAVNMCAGFNEWAWSGGMEIFVQMGVASRAGVGSFDLAAAGFECSDTALEGKDGFFNALSVGPAGAEVFKDWLNTNPLGQGILDVRFKPVAGCNYAQTTSAVAVRIYQKHKPSDIDHIKITATSQAVKYPGCNNAGPLSTIQQTKMSIQFGVSAALVFGKLGEEIFKEADDQRVNRLMSKCHLSSSAEYDKLYERGLQPAAVEVTLVDGTVHRESAEDVPWLGEGDVETRSVSEQGQDVPEDAAVKVVAFCKKLKSLERCDGLLETWKVK</sequence>
<dbReference type="EMBL" id="KN846960">
    <property type="protein sequence ID" value="KIW65928.1"/>
    <property type="molecule type" value="Genomic_DNA"/>
</dbReference>
<dbReference type="Gene3D" id="3.30.1330.120">
    <property type="entry name" value="2-methylcitrate dehydratase PrpD"/>
    <property type="match status" value="1"/>
</dbReference>
<dbReference type="Gene3D" id="1.10.4100.10">
    <property type="entry name" value="2-methylcitrate dehydratase PrpD"/>
    <property type="match status" value="1"/>
</dbReference>
<dbReference type="InterPro" id="IPR045336">
    <property type="entry name" value="MmgE_PrpD_N"/>
</dbReference>
<dbReference type="HOGENOM" id="CLU_026574_0_0_1"/>
<accession>A0A0D2FD26</accession>
<dbReference type="GO" id="GO:0016829">
    <property type="term" value="F:lyase activity"/>
    <property type="evidence" value="ECO:0007669"/>
    <property type="project" value="InterPro"/>
</dbReference>
<dbReference type="PANTHER" id="PTHR16943">
    <property type="entry name" value="2-METHYLCITRATE DEHYDRATASE-RELATED"/>
    <property type="match status" value="1"/>
</dbReference>
<dbReference type="Proteomes" id="UP000054266">
    <property type="component" value="Unassembled WGS sequence"/>
</dbReference>
<keyword evidence="5" id="KW-1185">Reference proteome</keyword>
<evidence type="ECO:0000313" key="4">
    <source>
        <dbReference type="EMBL" id="KIW65928.1"/>
    </source>
</evidence>
<evidence type="ECO:0000259" key="2">
    <source>
        <dbReference type="Pfam" id="PF03972"/>
    </source>
</evidence>
<reference evidence="4 5" key="1">
    <citation type="submission" date="2015-01" db="EMBL/GenBank/DDBJ databases">
        <title>The Genome Sequence of Capronia semiimmersa CBS27337.</title>
        <authorList>
            <consortium name="The Broad Institute Genomics Platform"/>
            <person name="Cuomo C."/>
            <person name="de Hoog S."/>
            <person name="Gorbushina A."/>
            <person name="Stielow B."/>
            <person name="Teixiera M."/>
            <person name="Abouelleil A."/>
            <person name="Chapman S.B."/>
            <person name="Priest M."/>
            <person name="Young S.K."/>
            <person name="Wortman J."/>
            <person name="Nusbaum C."/>
            <person name="Birren B."/>
        </authorList>
    </citation>
    <scope>NUCLEOTIDE SEQUENCE [LARGE SCALE GENOMIC DNA]</scope>
    <source>
        <strain evidence="4 5">CBS 27337</strain>
    </source>
</reference>
<dbReference type="PANTHER" id="PTHR16943:SF8">
    <property type="entry name" value="2-METHYLCITRATE DEHYDRATASE"/>
    <property type="match status" value="1"/>
</dbReference>
<feature type="domain" description="MmgE/PrpD C-terminal" evidence="3">
    <location>
        <begin position="285"/>
        <end position="408"/>
    </location>
</feature>
<dbReference type="InterPro" id="IPR042183">
    <property type="entry name" value="MmgE/PrpD_sf_1"/>
</dbReference>
<evidence type="ECO:0008006" key="6">
    <source>
        <dbReference type="Google" id="ProtNLM"/>
    </source>
</evidence>
<gene>
    <name evidence="4" type="ORF">PV04_08142</name>
</gene>
<dbReference type="Pfam" id="PF03972">
    <property type="entry name" value="MmgE_PrpD_N"/>
    <property type="match status" value="1"/>
</dbReference>
<evidence type="ECO:0000259" key="3">
    <source>
        <dbReference type="Pfam" id="PF19305"/>
    </source>
</evidence>
<feature type="domain" description="MmgE/PrpD N-terminal" evidence="2">
    <location>
        <begin position="23"/>
        <end position="254"/>
    </location>
</feature>
<dbReference type="SUPFAM" id="SSF103378">
    <property type="entry name" value="2-methylcitrate dehydratase PrpD"/>
    <property type="match status" value="1"/>
</dbReference>
<comment type="similarity">
    <text evidence="1">Belongs to the PrpD family.</text>
</comment>
<evidence type="ECO:0000313" key="5">
    <source>
        <dbReference type="Proteomes" id="UP000054266"/>
    </source>
</evidence>
<dbReference type="InterPro" id="IPR042188">
    <property type="entry name" value="MmgE/PrpD_sf_2"/>
</dbReference>
<dbReference type="InterPro" id="IPR045337">
    <property type="entry name" value="MmgE_PrpD_C"/>
</dbReference>
<dbReference type="Pfam" id="PF19305">
    <property type="entry name" value="MmgE_PrpD_C"/>
    <property type="match status" value="1"/>
</dbReference>
<dbReference type="InterPro" id="IPR036148">
    <property type="entry name" value="MmgE/PrpD_sf"/>
</dbReference>
<evidence type="ECO:0000256" key="1">
    <source>
        <dbReference type="ARBA" id="ARBA00006174"/>
    </source>
</evidence>
<organism evidence="4 5">
    <name type="scientific">Phialophora macrospora</name>
    <dbReference type="NCBI Taxonomy" id="1851006"/>
    <lineage>
        <taxon>Eukaryota</taxon>
        <taxon>Fungi</taxon>
        <taxon>Dikarya</taxon>
        <taxon>Ascomycota</taxon>
        <taxon>Pezizomycotina</taxon>
        <taxon>Eurotiomycetes</taxon>
        <taxon>Chaetothyriomycetidae</taxon>
        <taxon>Chaetothyriales</taxon>
        <taxon>Herpotrichiellaceae</taxon>
        <taxon>Phialophora</taxon>
    </lineage>
</organism>
<dbReference type="InterPro" id="IPR005656">
    <property type="entry name" value="MmgE_PrpD"/>
</dbReference>